<dbReference type="PANTHER" id="PTHR28153:SF1">
    <property type="entry name" value="DUF4484 DOMAIN-CONTAINING PROTEIN"/>
    <property type="match status" value="1"/>
</dbReference>
<dbReference type="InterPro" id="IPR018626">
    <property type="entry name" value="LCHN/Anr2"/>
</dbReference>
<dbReference type="GO" id="GO:0005811">
    <property type="term" value="C:lipid droplet"/>
    <property type="evidence" value="ECO:0007669"/>
    <property type="project" value="TreeGrafter"/>
</dbReference>
<sequence>MYLYTPHNHRQTTVLLLQKHFITYMSSTLSESAYFGSPPKVACVFLAQFDVKLGYKLVWSSLANDSEISGIEASALPSGIHEYSATTVYLTHKIRGRLHYGFARFRQVDRNPESNHNAAATDRLLVKMYSLGVLVEPLKGEFWPPLQYLTLGWEYTAAVDSTLVDFLNDEDLSLLPRLAELLLGSTLSVPKTPPSYDNHPLSKLPAVLSLVGPLIFPLYKAALLRKRILIFGSSSSQASNELLSDYSTTRDPGTAGALAYIISLLSVVPRDVHLDMSTQTVSKFLQPLYTKGLSDLASDFYNEYPGYIATTGDEIMKMQTMVYDIALLLPLGDCSSCHMNSSAAQNVLMKSTYNDYSKFLKLYLRLPQGSLGGTAITDDLASIKTSSSILSALGLGYFAESKEKLLWEPQWWLAEATSPMSWREYVWLAFAWFASAGATNREAETIDLTETNLRPIEEDVKNLMVRLTEIVGQFHRLTKKWFYIVDEIVSEMIEYVQSDAHGLLVLELTLQDVVDMELDPYSLQDLEFIREFVLTYWGDSVSDVDIGLGVNGICC</sequence>
<dbReference type="PANTHER" id="PTHR28153">
    <property type="entry name" value="PROTEIN, PUTATIVE-RELATED"/>
    <property type="match status" value="1"/>
</dbReference>
<dbReference type="RefSeq" id="XP_062879692.1">
    <property type="nucleotide sequence ID" value="XM_063023622.1"/>
</dbReference>
<gene>
    <name evidence="2" type="ORF">PUMCH_004695</name>
</gene>
<dbReference type="InterPro" id="IPR028115">
    <property type="entry name" value="DUF4484"/>
</dbReference>
<dbReference type="GeneID" id="88175755"/>
<organism evidence="2 3">
    <name type="scientific">Australozyma saopauloensis</name>
    <dbReference type="NCBI Taxonomy" id="291208"/>
    <lineage>
        <taxon>Eukaryota</taxon>
        <taxon>Fungi</taxon>
        <taxon>Dikarya</taxon>
        <taxon>Ascomycota</taxon>
        <taxon>Saccharomycotina</taxon>
        <taxon>Pichiomycetes</taxon>
        <taxon>Metschnikowiaceae</taxon>
        <taxon>Australozyma</taxon>
    </lineage>
</organism>
<accession>A0AAX4HFE9</accession>
<dbReference type="KEGG" id="asau:88175755"/>
<evidence type="ECO:0000313" key="3">
    <source>
        <dbReference type="Proteomes" id="UP001338582"/>
    </source>
</evidence>
<protein>
    <recommendedName>
        <fullName evidence="1">DUF4484 domain-containing protein</fullName>
    </recommendedName>
</protein>
<proteinExistence type="predicted"/>
<evidence type="ECO:0000313" key="2">
    <source>
        <dbReference type="EMBL" id="WPK27314.1"/>
    </source>
</evidence>
<evidence type="ECO:0000259" key="1">
    <source>
        <dbReference type="Pfam" id="PF14831"/>
    </source>
</evidence>
<feature type="domain" description="DUF4484" evidence="1">
    <location>
        <begin position="419"/>
        <end position="540"/>
    </location>
</feature>
<dbReference type="EMBL" id="CP138899">
    <property type="protein sequence ID" value="WPK27314.1"/>
    <property type="molecule type" value="Genomic_DNA"/>
</dbReference>
<name>A0AAX4HFE9_9ASCO</name>
<dbReference type="InterPro" id="IPR053056">
    <property type="entry name" value="Lipid_Metab_Assoc_Protein"/>
</dbReference>
<dbReference type="Proteomes" id="UP001338582">
    <property type="component" value="Chromosome 6"/>
</dbReference>
<dbReference type="Pfam" id="PF09804">
    <property type="entry name" value="DENND11"/>
    <property type="match status" value="1"/>
</dbReference>
<dbReference type="Pfam" id="PF14831">
    <property type="entry name" value="DUF4484"/>
    <property type="match status" value="1"/>
</dbReference>
<reference evidence="2 3" key="1">
    <citation type="submission" date="2023-10" db="EMBL/GenBank/DDBJ databases">
        <title>Draft Genome Sequence of Candida saopaulonensis from a very Premature Infant with Sepsis.</title>
        <authorList>
            <person name="Ning Y."/>
            <person name="Dai R."/>
            <person name="Xiao M."/>
            <person name="Xu Y."/>
            <person name="Yan Q."/>
            <person name="Zhang L."/>
        </authorList>
    </citation>
    <scope>NUCLEOTIDE SEQUENCE [LARGE SCALE GENOMIC DNA]</scope>
    <source>
        <strain evidence="2 3">19XY460</strain>
    </source>
</reference>
<dbReference type="AlphaFoldDB" id="A0AAX4HFE9"/>
<keyword evidence="3" id="KW-1185">Reference proteome</keyword>